<dbReference type="RefSeq" id="WP_083562561.1">
    <property type="nucleotide sequence ID" value="NZ_AQQV01000003.1"/>
</dbReference>
<evidence type="ECO:0000256" key="5">
    <source>
        <dbReference type="ARBA" id="ARBA00022801"/>
    </source>
</evidence>
<dbReference type="AlphaFoldDB" id="A0A1Y1SCE1"/>
<evidence type="ECO:0000256" key="6">
    <source>
        <dbReference type="ARBA" id="ARBA00022833"/>
    </source>
</evidence>
<reference evidence="10 11" key="1">
    <citation type="submission" date="2013-04" db="EMBL/GenBank/DDBJ databases">
        <title>Oceanococcus atlanticus 22II-S10r2 Genome Sequencing.</title>
        <authorList>
            <person name="Lai Q."/>
            <person name="Li G."/>
            <person name="Shao Z."/>
        </authorList>
    </citation>
    <scope>NUCLEOTIDE SEQUENCE [LARGE SCALE GENOMIC DNA]</scope>
    <source>
        <strain evidence="10 11">22II-S10r2</strain>
    </source>
</reference>
<accession>A0A1Y1SCE1</accession>
<keyword evidence="5" id="KW-0378">Hydrolase</keyword>
<dbReference type="GO" id="GO:0008270">
    <property type="term" value="F:zinc ion binding"/>
    <property type="evidence" value="ECO:0007669"/>
    <property type="project" value="InterPro"/>
</dbReference>
<keyword evidence="6" id="KW-0862">Zinc</keyword>
<dbReference type="InterPro" id="IPR057246">
    <property type="entry name" value="CARBOXYPEPT_ZN_1"/>
</dbReference>
<comment type="caution">
    <text evidence="8">Lacks conserved residue(s) required for the propagation of feature annotation.</text>
</comment>
<dbReference type="GO" id="GO:0004181">
    <property type="term" value="F:metallocarboxypeptidase activity"/>
    <property type="evidence" value="ECO:0007669"/>
    <property type="project" value="InterPro"/>
</dbReference>
<evidence type="ECO:0000259" key="9">
    <source>
        <dbReference type="PROSITE" id="PS52035"/>
    </source>
</evidence>
<dbReference type="PROSITE" id="PS52035">
    <property type="entry name" value="PEPTIDASE_M14"/>
    <property type="match status" value="1"/>
</dbReference>
<dbReference type="Pfam" id="PF00246">
    <property type="entry name" value="Peptidase_M14"/>
    <property type="match status" value="1"/>
</dbReference>
<dbReference type="PANTHER" id="PTHR11705:SF143">
    <property type="entry name" value="SLL0236 PROTEIN"/>
    <property type="match status" value="1"/>
</dbReference>
<dbReference type="GO" id="GO:0006508">
    <property type="term" value="P:proteolysis"/>
    <property type="evidence" value="ECO:0007669"/>
    <property type="project" value="UniProtKB-KW"/>
</dbReference>
<keyword evidence="3" id="KW-0645">Protease</keyword>
<evidence type="ECO:0000256" key="3">
    <source>
        <dbReference type="ARBA" id="ARBA00022670"/>
    </source>
</evidence>
<evidence type="ECO:0000313" key="11">
    <source>
        <dbReference type="Proteomes" id="UP000192342"/>
    </source>
</evidence>
<proteinExistence type="inferred from homology"/>
<dbReference type="PANTHER" id="PTHR11705">
    <property type="entry name" value="PROTEASE FAMILY M14 CARBOXYPEPTIDASE A,B"/>
    <property type="match status" value="1"/>
</dbReference>
<keyword evidence="4" id="KW-0479">Metal-binding</keyword>
<comment type="similarity">
    <text evidence="2 8">Belongs to the peptidase M14 family.</text>
</comment>
<dbReference type="STRING" id="1317117.ATO7_13468"/>
<dbReference type="SUPFAM" id="SSF53187">
    <property type="entry name" value="Zn-dependent exopeptidases"/>
    <property type="match status" value="1"/>
</dbReference>
<dbReference type="PROSITE" id="PS00132">
    <property type="entry name" value="CARBOXYPEPT_ZN_1"/>
    <property type="match status" value="1"/>
</dbReference>
<dbReference type="EMBL" id="AQQV01000003">
    <property type="protein sequence ID" value="ORE86309.1"/>
    <property type="molecule type" value="Genomic_DNA"/>
</dbReference>
<gene>
    <name evidence="10" type="ORF">ATO7_13468</name>
</gene>
<evidence type="ECO:0000313" key="10">
    <source>
        <dbReference type="EMBL" id="ORE86309.1"/>
    </source>
</evidence>
<comment type="caution">
    <text evidence="10">The sequence shown here is derived from an EMBL/GenBank/DDBJ whole genome shotgun (WGS) entry which is preliminary data.</text>
</comment>
<dbReference type="Proteomes" id="UP000192342">
    <property type="component" value="Unassembled WGS sequence"/>
</dbReference>
<evidence type="ECO:0000256" key="8">
    <source>
        <dbReference type="PROSITE-ProRule" id="PRU01379"/>
    </source>
</evidence>
<dbReference type="OrthoDB" id="9779324at2"/>
<comment type="cofactor">
    <cofactor evidence="1">
        <name>Zn(2+)</name>
        <dbReference type="ChEBI" id="CHEBI:29105"/>
    </cofactor>
</comment>
<evidence type="ECO:0000256" key="1">
    <source>
        <dbReference type="ARBA" id="ARBA00001947"/>
    </source>
</evidence>
<sequence length="350" mass="40308">MIVINELRTLETLIERHRGALGSRLRTSVPVVVGPGEGYAVHVIELGSQAPEAPAVGFFGGIHGNERIGSDVVLAFLHSVLEAMQWDESLQHLLDTTRLVFMPLINPTGMARNRRATGAGIDLMRNAPVESAHAHWLLGGQRITRYLSWYRGRRGELAPENRAVLSTVREKLMNAPLSIALDCHSGFGIRNYIWFPYAHSRVPIPHLAEIYALRKLFRRTYPNHVTYRIEPQCRHYMTHGDIWDALYMESLATPERVFLPLTLEMGSWLWVKKNPRQLFTRLGLFNPLVPHRKRRILRQHLLWFDFLTRAVHAHRRWVPDSSTRPFLAGEAWAYWGHHYQGDRDPLRVHG</sequence>
<feature type="domain" description="Peptidase M14" evidence="9">
    <location>
        <begin position="6"/>
        <end position="350"/>
    </location>
</feature>
<name>A0A1Y1SCE1_9GAMM</name>
<keyword evidence="10" id="KW-0121">Carboxypeptidase</keyword>
<evidence type="ECO:0000256" key="7">
    <source>
        <dbReference type="ARBA" id="ARBA00023049"/>
    </source>
</evidence>
<evidence type="ECO:0000256" key="4">
    <source>
        <dbReference type="ARBA" id="ARBA00022723"/>
    </source>
</evidence>
<dbReference type="InterPro" id="IPR000834">
    <property type="entry name" value="Peptidase_M14"/>
</dbReference>
<dbReference type="Gene3D" id="3.40.630.10">
    <property type="entry name" value="Zn peptidases"/>
    <property type="match status" value="1"/>
</dbReference>
<protein>
    <submittedName>
        <fullName evidence="10">Putative carboxypeptidase</fullName>
    </submittedName>
</protein>
<organism evidence="10 11">
    <name type="scientific">Oceanococcus atlanticus</name>
    <dbReference type="NCBI Taxonomy" id="1317117"/>
    <lineage>
        <taxon>Bacteria</taxon>
        <taxon>Pseudomonadati</taxon>
        <taxon>Pseudomonadota</taxon>
        <taxon>Gammaproteobacteria</taxon>
        <taxon>Chromatiales</taxon>
        <taxon>Oceanococcaceae</taxon>
        <taxon>Oceanococcus</taxon>
    </lineage>
</organism>
<keyword evidence="7" id="KW-0482">Metalloprotease</keyword>
<keyword evidence="11" id="KW-1185">Reference proteome</keyword>
<dbReference type="GO" id="GO:0005615">
    <property type="term" value="C:extracellular space"/>
    <property type="evidence" value="ECO:0007669"/>
    <property type="project" value="TreeGrafter"/>
</dbReference>
<evidence type="ECO:0000256" key="2">
    <source>
        <dbReference type="ARBA" id="ARBA00005988"/>
    </source>
</evidence>